<comment type="similarity">
    <text evidence="2 8">Belongs to the peptidase M16 family.</text>
</comment>
<dbReference type="InterPro" id="IPR050626">
    <property type="entry name" value="Peptidase_M16"/>
</dbReference>
<keyword evidence="10" id="KW-0732">Signal</keyword>
<protein>
    <submittedName>
        <fullName evidence="13">Insulinase family protein</fullName>
    </submittedName>
</protein>
<dbReference type="GO" id="GO:0006508">
    <property type="term" value="P:proteolysis"/>
    <property type="evidence" value="ECO:0007669"/>
    <property type="project" value="UniProtKB-KW"/>
</dbReference>
<dbReference type="Gene3D" id="3.30.830.10">
    <property type="entry name" value="Metalloenzyme, LuxS/M16 peptidase-like"/>
    <property type="match status" value="4"/>
</dbReference>
<evidence type="ECO:0000256" key="2">
    <source>
        <dbReference type="ARBA" id="ARBA00007261"/>
    </source>
</evidence>
<accession>A0A412X160</accession>
<name>A0A412X160_9BACT</name>
<evidence type="ECO:0000313" key="14">
    <source>
        <dbReference type="Proteomes" id="UP000283589"/>
    </source>
</evidence>
<gene>
    <name evidence="13" type="ORF">DWW18_09680</name>
</gene>
<comment type="caution">
    <text evidence="13">The sequence shown here is derived from an EMBL/GenBank/DDBJ whole genome shotgun (WGS) entry which is preliminary data.</text>
</comment>
<dbReference type="GO" id="GO:0046872">
    <property type="term" value="F:metal ion binding"/>
    <property type="evidence" value="ECO:0007669"/>
    <property type="project" value="UniProtKB-KW"/>
</dbReference>
<dbReference type="Pfam" id="PF00675">
    <property type="entry name" value="Peptidase_M16"/>
    <property type="match status" value="1"/>
</dbReference>
<dbReference type="GO" id="GO:0004222">
    <property type="term" value="F:metalloendopeptidase activity"/>
    <property type="evidence" value="ECO:0007669"/>
    <property type="project" value="InterPro"/>
</dbReference>
<keyword evidence="7" id="KW-0482">Metalloprotease</keyword>
<sequence length="924" mass="106866">MKKILLLICIIGLFTPATLHAQDRANVFRHGKLDNGLTYYVRHTSMQPGKADFYLVQNVGALMEEDNQNGLAHFLEHMAFNGSESFKEGIPNFLKRRGVTRFNAQTGQDETVYYMTAIPTNDTKLLDSCLLVMKDWSGFLLLKPDEIDKERGVIREERRMRRNLGARLKEQSDPLVFNNSKYATRNVIGSEKIINNFTPEELRAYYNDFYRPDLQAVIVVGDIDAAKIETEIQHLFNPIPKRKNPKPRLVYEIPDNSEPFYTKVFDKEMTESSITLLKRVRQTPPASLKEMMKENLINLFYNQIVEKYLQKYIETQDPAFVQTMVGFSGLVRNYDRWNIHVQAYPHKERQALKDLMEELERIHRYRINNKEVKEQITAYLSRLDETEKNKDKFPNEVYVQMYQNNFLEGKPITSIEEYISLSREILLKITAKDIQDWIASWNNNSKNWVFMMQGNDPDYDFPTKEEIVNIMQAAKDVEATTATEEIKAVPLLDYEVEGGKIVKTKPIRMLNAEEWTLTNGCKVYYKFCDQNGIKVSLLGESSGGMSLLPAENLPSASALSTLAMYSGLYKHDVQMMQEILKGYHVQPNITLGETFEGVSGVCDNNEMEMLLQIIYLLFEHPRFDQNDFEKFVYLNRLQAENTPRTVNDTIAEQMQKLRVKDSPRLWKQDAKFYDAMNYDKMVSIYHDRFQDASDFTFYLVGNIQREEAQKLVAKYLGAIPSIHRIEKAVQHDLRKEGSITETITANIPDNKYMTNIEFTNTLKLKPVEDLAMDVIRFVLSNRYQDIIREDEGGAYGVNVAASYTAYPKHTQAIAINFQSNTEQGDRMRAIIHEQIDKLVAEGVSEEDVEDMVLMMKKGRTNMLANRGNAHWQEALRYYAETGKDIDSPVMFEQPIEKLNAKIVHEVAKKFFTTAECVDIVVRSK</sequence>
<evidence type="ECO:0000256" key="6">
    <source>
        <dbReference type="ARBA" id="ARBA00022833"/>
    </source>
</evidence>
<evidence type="ECO:0000256" key="1">
    <source>
        <dbReference type="ARBA" id="ARBA00001947"/>
    </source>
</evidence>
<feature type="signal peptide" evidence="10">
    <location>
        <begin position="1"/>
        <end position="21"/>
    </location>
</feature>
<feature type="domain" description="Peptidase M16 C-terminal" evidence="12">
    <location>
        <begin position="678"/>
        <end position="851"/>
    </location>
</feature>
<proteinExistence type="inferred from homology"/>
<reference evidence="13 14" key="1">
    <citation type="submission" date="2018-08" db="EMBL/GenBank/DDBJ databases">
        <title>A genome reference for cultivated species of the human gut microbiota.</title>
        <authorList>
            <person name="Zou Y."/>
            <person name="Xue W."/>
            <person name="Luo G."/>
        </authorList>
    </citation>
    <scope>NUCLEOTIDE SEQUENCE [LARGE SCALE GENOMIC DNA]</scope>
    <source>
        <strain evidence="13 14">AF14-49</strain>
    </source>
</reference>
<keyword evidence="9" id="KW-0175">Coiled coil</keyword>
<evidence type="ECO:0000256" key="9">
    <source>
        <dbReference type="SAM" id="Coils"/>
    </source>
</evidence>
<dbReference type="PANTHER" id="PTHR43690">
    <property type="entry name" value="NARDILYSIN"/>
    <property type="match status" value="1"/>
</dbReference>
<dbReference type="PANTHER" id="PTHR43690:SF34">
    <property type="entry name" value="ZINC PROTEASE PQQL-LIKE"/>
    <property type="match status" value="1"/>
</dbReference>
<keyword evidence="3" id="KW-0645">Protease</keyword>
<evidence type="ECO:0000313" key="13">
    <source>
        <dbReference type="EMBL" id="RGV33906.1"/>
    </source>
</evidence>
<dbReference type="Proteomes" id="UP000283589">
    <property type="component" value="Unassembled WGS sequence"/>
</dbReference>
<feature type="domain" description="Peptidase M16 N-terminal" evidence="11">
    <location>
        <begin position="55"/>
        <end position="159"/>
    </location>
</feature>
<dbReference type="EMBL" id="QRZA01000010">
    <property type="protein sequence ID" value="RGV33906.1"/>
    <property type="molecule type" value="Genomic_DNA"/>
</dbReference>
<evidence type="ECO:0000256" key="7">
    <source>
        <dbReference type="ARBA" id="ARBA00023049"/>
    </source>
</evidence>
<evidence type="ECO:0000256" key="3">
    <source>
        <dbReference type="ARBA" id="ARBA00022670"/>
    </source>
</evidence>
<dbReference type="SUPFAM" id="SSF63411">
    <property type="entry name" value="LuxS/MPP-like metallohydrolase"/>
    <property type="match status" value="4"/>
</dbReference>
<evidence type="ECO:0000256" key="4">
    <source>
        <dbReference type="ARBA" id="ARBA00022723"/>
    </source>
</evidence>
<evidence type="ECO:0000256" key="8">
    <source>
        <dbReference type="RuleBase" id="RU004447"/>
    </source>
</evidence>
<evidence type="ECO:0000256" key="10">
    <source>
        <dbReference type="SAM" id="SignalP"/>
    </source>
</evidence>
<dbReference type="Pfam" id="PF05193">
    <property type="entry name" value="Peptidase_M16_C"/>
    <property type="match status" value="2"/>
</dbReference>
<evidence type="ECO:0000259" key="11">
    <source>
        <dbReference type="Pfam" id="PF00675"/>
    </source>
</evidence>
<keyword evidence="4" id="KW-0479">Metal-binding</keyword>
<organism evidence="13 14">
    <name type="scientific">Butyricimonas virosa</name>
    <dbReference type="NCBI Taxonomy" id="544645"/>
    <lineage>
        <taxon>Bacteria</taxon>
        <taxon>Pseudomonadati</taxon>
        <taxon>Bacteroidota</taxon>
        <taxon>Bacteroidia</taxon>
        <taxon>Bacteroidales</taxon>
        <taxon>Odoribacteraceae</taxon>
        <taxon>Butyricimonas</taxon>
    </lineage>
</organism>
<keyword evidence="6" id="KW-0862">Zinc</keyword>
<dbReference type="InterPro" id="IPR011249">
    <property type="entry name" value="Metalloenz_LuxS/M16"/>
</dbReference>
<comment type="cofactor">
    <cofactor evidence="1">
        <name>Zn(2+)</name>
        <dbReference type="ChEBI" id="CHEBI:29105"/>
    </cofactor>
</comment>
<feature type="domain" description="Peptidase M16 C-terminal" evidence="12">
    <location>
        <begin position="196"/>
        <end position="378"/>
    </location>
</feature>
<dbReference type="InterPro" id="IPR011765">
    <property type="entry name" value="Pept_M16_N"/>
</dbReference>
<dbReference type="AlphaFoldDB" id="A0A412X160"/>
<dbReference type="InterPro" id="IPR007863">
    <property type="entry name" value="Peptidase_M16_C"/>
</dbReference>
<evidence type="ECO:0000256" key="5">
    <source>
        <dbReference type="ARBA" id="ARBA00022801"/>
    </source>
</evidence>
<dbReference type="STRING" id="1121130.GCA_000519105_02975"/>
<feature type="coiled-coil region" evidence="9">
    <location>
        <begin position="355"/>
        <end position="389"/>
    </location>
</feature>
<feature type="chain" id="PRO_5019154858" evidence="10">
    <location>
        <begin position="22"/>
        <end position="924"/>
    </location>
</feature>
<keyword evidence="5" id="KW-0378">Hydrolase</keyword>
<dbReference type="InterPro" id="IPR001431">
    <property type="entry name" value="Pept_M16_Zn_BS"/>
</dbReference>
<evidence type="ECO:0000259" key="12">
    <source>
        <dbReference type="Pfam" id="PF05193"/>
    </source>
</evidence>
<dbReference type="PROSITE" id="PS00143">
    <property type="entry name" value="INSULINASE"/>
    <property type="match status" value="1"/>
</dbReference>
<dbReference type="RefSeq" id="WP_118260294.1">
    <property type="nucleotide sequence ID" value="NZ_CALBWO010000060.1"/>
</dbReference>